<dbReference type="Proteomes" id="UP000475862">
    <property type="component" value="Unassembled WGS sequence"/>
</dbReference>
<comment type="caution">
    <text evidence="2">The sequence shown here is derived from an EMBL/GenBank/DDBJ whole genome shotgun (WGS) entry which is preliminary data.</text>
</comment>
<dbReference type="EMBL" id="VYZN01002774">
    <property type="protein sequence ID" value="KAE9521528.1"/>
    <property type="molecule type" value="Genomic_DNA"/>
</dbReference>
<feature type="compositionally biased region" description="Polar residues" evidence="1">
    <location>
        <begin position="1"/>
        <end position="18"/>
    </location>
</feature>
<evidence type="ECO:0000313" key="2">
    <source>
        <dbReference type="EMBL" id="KAE9521528.1"/>
    </source>
</evidence>
<accession>A0A6G0STP8</accession>
<keyword evidence="3" id="KW-1185">Reference proteome</keyword>
<protein>
    <submittedName>
        <fullName evidence="2">Uncharacterized protein</fullName>
    </submittedName>
</protein>
<gene>
    <name evidence="2" type="ORF">AGLY_018084</name>
</gene>
<dbReference type="AlphaFoldDB" id="A0A6G0STP8"/>
<proteinExistence type="predicted"/>
<name>A0A6G0STP8_APHGL</name>
<organism evidence="2 3">
    <name type="scientific">Aphis glycines</name>
    <name type="common">Soybean aphid</name>
    <dbReference type="NCBI Taxonomy" id="307491"/>
    <lineage>
        <taxon>Eukaryota</taxon>
        <taxon>Metazoa</taxon>
        <taxon>Ecdysozoa</taxon>
        <taxon>Arthropoda</taxon>
        <taxon>Hexapoda</taxon>
        <taxon>Insecta</taxon>
        <taxon>Pterygota</taxon>
        <taxon>Neoptera</taxon>
        <taxon>Paraneoptera</taxon>
        <taxon>Hemiptera</taxon>
        <taxon>Sternorrhyncha</taxon>
        <taxon>Aphidomorpha</taxon>
        <taxon>Aphidoidea</taxon>
        <taxon>Aphididae</taxon>
        <taxon>Aphidini</taxon>
        <taxon>Aphis</taxon>
        <taxon>Aphis</taxon>
    </lineage>
</organism>
<evidence type="ECO:0000256" key="1">
    <source>
        <dbReference type="SAM" id="MobiDB-lite"/>
    </source>
</evidence>
<sequence>MSSAPPGGLSTNERISCTNEHKRSTNKCHGFKFKISIGRCQHVSSTALGKSRITLEGIEHKRRDLLHKGAQTEHKRKPRDKSLLFRNFRLYYNIYSYNDTRLFEGKSIENIVLIILTLDKKTKIFINFQQKNLLSSVNIFVVDNEFAAILQFKVGTLTGHKFDCQLFKIKLIVHNFEYSSTKLVINEIDTLLKVLKARLVLLQNVYLVRNRQRLAIGILTVQYKERNWYTNRKIYAAQLTQLVHTLSCMCIKHAISLSFNLKS</sequence>
<reference evidence="2 3" key="1">
    <citation type="submission" date="2019-08" db="EMBL/GenBank/DDBJ databases">
        <title>The genome of the soybean aphid Biotype 1, its phylome, world population structure and adaptation to the North American continent.</title>
        <authorList>
            <person name="Giordano R."/>
            <person name="Donthu R.K."/>
            <person name="Hernandez A.G."/>
            <person name="Wright C.L."/>
            <person name="Zimin A.V."/>
        </authorList>
    </citation>
    <scope>NUCLEOTIDE SEQUENCE [LARGE SCALE GENOMIC DNA]</scope>
    <source>
        <tissue evidence="2">Whole aphids</tissue>
    </source>
</reference>
<evidence type="ECO:0000313" key="3">
    <source>
        <dbReference type="Proteomes" id="UP000475862"/>
    </source>
</evidence>
<feature type="region of interest" description="Disordered" evidence="1">
    <location>
        <begin position="1"/>
        <end position="21"/>
    </location>
</feature>